<evidence type="ECO:0000256" key="11">
    <source>
        <dbReference type="RuleBase" id="RU003355"/>
    </source>
</evidence>
<dbReference type="InterPro" id="IPR050131">
    <property type="entry name" value="Peptidase_S8_subtilisin-like"/>
</dbReference>
<dbReference type="Proteomes" id="UP000318380">
    <property type="component" value="Unassembled WGS sequence"/>
</dbReference>
<evidence type="ECO:0000256" key="2">
    <source>
        <dbReference type="ARBA" id="ARBA00011073"/>
    </source>
</evidence>
<evidence type="ECO:0000256" key="9">
    <source>
        <dbReference type="ARBA" id="ARBA00023136"/>
    </source>
</evidence>
<dbReference type="PROSITE" id="PS00136">
    <property type="entry name" value="SUBTILASE_ASP"/>
    <property type="match status" value="1"/>
</dbReference>
<feature type="region of interest" description="Disordered" evidence="12">
    <location>
        <begin position="1"/>
        <end position="24"/>
    </location>
</feature>
<dbReference type="PRINTS" id="PR00723">
    <property type="entry name" value="SUBTILISIN"/>
</dbReference>
<dbReference type="PANTHER" id="PTHR43806">
    <property type="entry name" value="PEPTIDASE S8"/>
    <property type="match status" value="1"/>
</dbReference>
<feature type="active site" description="Charge relay system" evidence="10">
    <location>
        <position position="59"/>
    </location>
</feature>
<evidence type="ECO:0000256" key="13">
    <source>
        <dbReference type="SAM" id="Phobius"/>
    </source>
</evidence>
<evidence type="ECO:0000256" key="12">
    <source>
        <dbReference type="SAM" id="MobiDB-lite"/>
    </source>
</evidence>
<evidence type="ECO:0000259" key="14">
    <source>
        <dbReference type="Pfam" id="PF00082"/>
    </source>
</evidence>
<dbReference type="InterPro" id="IPR023827">
    <property type="entry name" value="Peptidase_S8_Asp-AS"/>
</dbReference>
<keyword evidence="16" id="KW-1185">Reference proteome</keyword>
<dbReference type="EMBL" id="VIVK01000001">
    <property type="protein sequence ID" value="TWD81325.1"/>
    <property type="molecule type" value="Genomic_DNA"/>
</dbReference>
<feature type="transmembrane region" description="Helical" evidence="13">
    <location>
        <begin position="357"/>
        <end position="378"/>
    </location>
</feature>
<reference evidence="15 16" key="1">
    <citation type="submission" date="2019-06" db="EMBL/GenBank/DDBJ databases">
        <title>Sequencing the genomes of 1000 actinobacteria strains.</title>
        <authorList>
            <person name="Klenk H.-P."/>
        </authorList>
    </citation>
    <scope>NUCLEOTIDE SEQUENCE [LARGE SCALE GENOMIC DNA]</scope>
    <source>
        <strain evidence="15 16">DSM 24683</strain>
    </source>
</reference>
<keyword evidence="6 10" id="KW-0378">Hydrolase</keyword>
<dbReference type="GO" id="GO:0004252">
    <property type="term" value="F:serine-type endopeptidase activity"/>
    <property type="evidence" value="ECO:0007669"/>
    <property type="project" value="UniProtKB-UniRule"/>
</dbReference>
<keyword evidence="5 13" id="KW-0812">Transmembrane</keyword>
<dbReference type="AlphaFoldDB" id="A0A561BR35"/>
<organism evidence="15 16">
    <name type="scientific">Kribbella amoyensis</name>
    <dbReference type="NCBI Taxonomy" id="996641"/>
    <lineage>
        <taxon>Bacteria</taxon>
        <taxon>Bacillati</taxon>
        <taxon>Actinomycetota</taxon>
        <taxon>Actinomycetes</taxon>
        <taxon>Propionibacteriales</taxon>
        <taxon>Kribbellaceae</taxon>
        <taxon>Kribbella</taxon>
    </lineage>
</organism>
<evidence type="ECO:0000256" key="8">
    <source>
        <dbReference type="ARBA" id="ARBA00022989"/>
    </source>
</evidence>
<gene>
    <name evidence="15" type="ORF">FB561_2437</name>
</gene>
<feature type="domain" description="Peptidase S8/S53" evidence="14">
    <location>
        <begin position="50"/>
        <end position="309"/>
    </location>
</feature>
<dbReference type="NCBIfam" id="TIGR03921">
    <property type="entry name" value="T7SS_mycosin"/>
    <property type="match status" value="1"/>
</dbReference>
<feature type="active site" description="Charge relay system" evidence="10">
    <location>
        <position position="261"/>
    </location>
</feature>
<dbReference type="InterPro" id="IPR000209">
    <property type="entry name" value="Peptidase_S8/S53_dom"/>
</dbReference>
<evidence type="ECO:0000256" key="5">
    <source>
        <dbReference type="ARBA" id="ARBA00022692"/>
    </source>
</evidence>
<comment type="caution">
    <text evidence="15">The sequence shown here is derived from an EMBL/GenBank/DDBJ whole genome shotgun (WGS) entry which is preliminary data.</text>
</comment>
<dbReference type="Pfam" id="PF00082">
    <property type="entry name" value="Peptidase_S8"/>
    <property type="match status" value="1"/>
</dbReference>
<dbReference type="InterPro" id="IPR036852">
    <property type="entry name" value="Peptidase_S8/S53_dom_sf"/>
</dbReference>
<dbReference type="InterPro" id="IPR023828">
    <property type="entry name" value="Peptidase_S8_Ser-AS"/>
</dbReference>
<evidence type="ECO:0000313" key="15">
    <source>
        <dbReference type="EMBL" id="TWD81325.1"/>
    </source>
</evidence>
<dbReference type="PROSITE" id="PS00137">
    <property type="entry name" value="SUBTILASE_HIS"/>
    <property type="match status" value="1"/>
</dbReference>
<keyword evidence="4 10" id="KW-0645">Protease</keyword>
<protein>
    <submittedName>
        <fullName evidence="15">Type VII secretion-associated serine protease mycosin</fullName>
    </submittedName>
</protein>
<dbReference type="PROSITE" id="PS51892">
    <property type="entry name" value="SUBTILASE"/>
    <property type="match status" value="1"/>
</dbReference>
<evidence type="ECO:0000256" key="3">
    <source>
        <dbReference type="ARBA" id="ARBA00022475"/>
    </source>
</evidence>
<proteinExistence type="inferred from homology"/>
<comment type="similarity">
    <text evidence="2 10 11">Belongs to the peptidase S8 family.</text>
</comment>
<dbReference type="PANTHER" id="PTHR43806:SF11">
    <property type="entry name" value="CEREVISIN-RELATED"/>
    <property type="match status" value="1"/>
</dbReference>
<dbReference type="InterPro" id="IPR022398">
    <property type="entry name" value="Peptidase_S8_His-AS"/>
</dbReference>
<keyword evidence="3" id="KW-1003">Cell membrane</keyword>
<dbReference type="SUPFAM" id="SSF52743">
    <property type="entry name" value="Subtilisin-like"/>
    <property type="match status" value="1"/>
</dbReference>
<evidence type="ECO:0000256" key="10">
    <source>
        <dbReference type="PROSITE-ProRule" id="PRU01240"/>
    </source>
</evidence>
<keyword evidence="9 13" id="KW-0472">Membrane</keyword>
<dbReference type="PROSITE" id="PS00138">
    <property type="entry name" value="SUBTILASE_SER"/>
    <property type="match status" value="1"/>
</dbReference>
<comment type="subcellular location">
    <subcellularLocation>
        <location evidence="1">Cell membrane</location>
        <topology evidence="1">Single-pass membrane protein</topology>
    </subcellularLocation>
</comment>
<accession>A0A561BR35</accession>
<keyword evidence="8 13" id="KW-1133">Transmembrane helix</keyword>
<dbReference type="Gene3D" id="3.40.50.200">
    <property type="entry name" value="Peptidase S8/S53 domain"/>
    <property type="match status" value="1"/>
</dbReference>
<sequence length="412" mass="43064">MAVGPLTVQATAAPPRGACNNPEPGRPVERLLPWAQEMLKPQRAWPFSTGSGITVAVVDSGVDADHPQLRTRGKVLPGRDFYLVGSLPGNYDCVSHGTGVASIIAADHVADIGFQGVAPGARILPIRVSERETGDTGQVEPIDPQILAKGIRYAADSGARVLNLSMSGDQDQGPVRAAIAYAVSKDVVVVAAVGNRQGNSGDVLPSYPAQYPGVLGVGAISTTGARLQGSQFGPYVDLVAPGGSVLAATRRTGHAYSDGTSFATPFVAATAALVRAAYPKMKAADVIQRLKATTTPARGGTDGSQYGAGIVDPYRAVTEGMVLTAAHQLPSMQAPPPDEHALAIAARWRTAGDEARWMTSLAIGGTLLIIVLTALLVGGHRRRWRASRSAITRNHEDVQTELPPERLFARAD</sequence>
<evidence type="ECO:0000256" key="7">
    <source>
        <dbReference type="ARBA" id="ARBA00022825"/>
    </source>
</evidence>
<dbReference type="GO" id="GO:0006508">
    <property type="term" value="P:proteolysis"/>
    <property type="evidence" value="ECO:0007669"/>
    <property type="project" value="UniProtKB-KW"/>
</dbReference>
<keyword evidence="7 10" id="KW-0720">Serine protease</keyword>
<evidence type="ECO:0000256" key="4">
    <source>
        <dbReference type="ARBA" id="ARBA00022670"/>
    </source>
</evidence>
<name>A0A561BR35_9ACTN</name>
<evidence type="ECO:0000313" key="16">
    <source>
        <dbReference type="Proteomes" id="UP000318380"/>
    </source>
</evidence>
<dbReference type="InterPro" id="IPR023834">
    <property type="entry name" value="T7SS_pept_S8A_mycosin"/>
</dbReference>
<evidence type="ECO:0000256" key="6">
    <source>
        <dbReference type="ARBA" id="ARBA00022801"/>
    </source>
</evidence>
<evidence type="ECO:0000256" key="1">
    <source>
        <dbReference type="ARBA" id="ARBA00004162"/>
    </source>
</evidence>
<dbReference type="GO" id="GO:0005886">
    <property type="term" value="C:plasma membrane"/>
    <property type="evidence" value="ECO:0007669"/>
    <property type="project" value="UniProtKB-SubCell"/>
</dbReference>
<dbReference type="InterPro" id="IPR015500">
    <property type="entry name" value="Peptidase_S8_subtilisin-rel"/>
</dbReference>
<feature type="active site" description="Charge relay system" evidence="10">
    <location>
        <position position="96"/>
    </location>
</feature>